<protein>
    <submittedName>
        <fullName evidence="2">Uncharacterized protein</fullName>
    </submittedName>
</protein>
<dbReference type="Proteomes" id="UP000287896">
    <property type="component" value="Segment"/>
</dbReference>
<feature type="transmembrane region" description="Helical" evidence="1">
    <location>
        <begin position="57"/>
        <end position="79"/>
    </location>
</feature>
<proteinExistence type="predicted"/>
<reference evidence="2 3" key="1">
    <citation type="submission" date="2018-12" db="EMBL/GenBank/DDBJ databases">
        <title>Characterization of a novel siphovirus infacting Bacillus anthracis.</title>
        <authorList>
            <person name="Hu X."/>
            <person name="Wan X."/>
            <person name="Geng P."/>
            <person name="Yuan Z."/>
        </authorList>
    </citation>
    <scope>NUCLEOTIDE SEQUENCE [LARGE SCALE GENOMIC DNA]</scope>
</reference>
<evidence type="ECO:0000313" key="2">
    <source>
        <dbReference type="EMBL" id="AZU98859.1"/>
    </source>
</evidence>
<feature type="transmembrane region" description="Helical" evidence="1">
    <location>
        <begin position="12"/>
        <end position="37"/>
    </location>
</feature>
<keyword evidence="3" id="KW-1185">Reference proteome</keyword>
<keyword evidence="1" id="KW-0472">Membrane</keyword>
<evidence type="ECO:0000256" key="1">
    <source>
        <dbReference type="SAM" id="Phobius"/>
    </source>
</evidence>
<sequence>MKKMLKGLTVAILMALAIIMAIYVGVFLMLGGGLMGIMSVITAGAGMTVLGWSLVKILFAGLAGYATFFVFWLPAMLLLGKPKKRFRR</sequence>
<name>A0A3T0IHF2_9CAUD</name>
<gene>
    <name evidence="2" type="ORF">pW2_19</name>
</gene>
<organism evidence="2 3">
    <name type="scientific">Bacillus phage pW2</name>
    <dbReference type="NCBI Taxonomy" id="2500559"/>
    <lineage>
        <taxon>Viruses</taxon>
        <taxon>Duplodnaviria</taxon>
        <taxon>Heunggongvirae</taxon>
        <taxon>Uroviricota</taxon>
        <taxon>Caudoviricetes</taxon>
        <taxon>Joanripponvirinae</taxon>
        <taxon>Sophritavirus</taxon>
        <taxon>Sophritavirus pW2</taxon>
    </lineage>
</organism>
<accession>A0A3T0IHF2</accession>
<keyword evidence="1" id="KW-1133">Transmembrane helix</keyword>
<keyword evidence="1" id="KW-0812">Transmembrane</keyword>
<evidence type="ECO:0000313" key="3">
    <source>
        <dbReference type="Proteomes" id="UP000287896"/>
    </source>
</evidence>
<dbReference type="EMBL" id="MK288021">
    <property type="protein sequence ID" value="AZU98859.1"/>
    <property type="molecule type" value="Genomic_DNA"/>
</dbReference>